<keyword evidence="1" id="KW-1133">Transmembrane helix</keyword>
<organism evidence="2 3">
    <name type="scientific">Eruca vesicaria subsp. sativa</name>
    <name type="common">Garden rocket</name>
    <name type="synonym">Eruca sativa</name>
    <dbReference type="NCBI Taxonomy" id="29727"/>
    <lineage>
        <taxon>Eukaryota</taxon>
        <taxon>Viridiplantae</taxon>
        <taxon>Streptophyta</taxon>
        <taxon>Embryophyta</taxon>
        <taxon>Tracheophyta</taxon>
        <taxon>Spermatophyta</taxon>
        <taxon>Magnoliopsida</taxon>
        <taxon>eudicotyledons</taxon>
        <taxon>Gunneridae</taxon>
        <taxon>Pentapetalae</taxon>
        <taxon>rosids</taxon>
        <taxon>malvids</taxon>
        <taxon>Brassicales</taxon>
        <taxon>Brassicaceae</taxon>
        <taxon>Brassiceae</taxon>
        <taxon>Eruca</taxon>
    </lineage>
</organism>
<accession>A0ABC8KHY1</accession>
<feature type="transmembrane region" description="Helical" evidence="1">
    <location>
        <begin position="31"/>
        <end position="49"/>
    </location>
</feature>
<keyword evidence="3" id="KW-1185">Reference proteome</keyword>
<dbReference type="AlphaFoldDB" id="A0ABC8KHY1"/>
<proteinExistence type="predicted"/>
<evidence type="ECO:0000313" key="3">
    <source>
        <dbReference type="Proteomes" id="UP001642260"/>
    </source>
</evidence>
<dbReference type="Proteomes" id="UP001642260">
    <property type="component" value="Unassembled WGS sequence"/>
</dbReference>
<sequence>MCVRMMRFVDFRDSVSVDVVLRFRYQRRRKILVVPSFAVRVLKIFFYVVKEKKKKKKKKKKKR</sequence>
<keyword evidence="1" id="KW-0812">Transmembrane</keyword>
<name>A0ABC8KHY1_ERUVS</name>
<evidence type="ECO:0000256" key="1">
    <source>
        <dbReference type="SAM" id="Phobius"/>
    </source>
</evidence>
<comment type="caution">
    <text evidence="2">The sequence shown here is derived from an EMBL/GenBank/DDBJ whole genome shotgun (WGS) entry which is preliminary data.</text>
</comment>
<evidence type="ECO:0000313" key="2">
    <source>
        <dbReference type="EMBL" id="CAH8357103.1"/>
    </source>
</evidence>
<gene>
    <name evidence="2" type="ORF">ERUC_LOCUS22858</name>
</gene>
<reference evidence="2 3" key="1">
    <citation type="submission" date="2022-03" db="EMBL/GenBank/DDBJ databases">
        <authorList>
            <person name="Macdonald S."/>
            <person name="Ahmed S."/>
            <person name="Newling K."/>
        </authorList>
    </citation>
    <scope>NUCLEOTIDE SEQUENCE [LARGE SCALE GENOMIC DNA]</scope>
</reference>
<dbReference type="EMBL" id="CAKOAT010228154">
    <property type="protein sequence ID" value="CAH8357103.1"/>
    <property type="molecule type" value="Genomic_DNA"/>
</dbReference>
<keyword evidence="1" id="KW-0472">Membrane</keyword>
<protein>
    <submittedName>
        <fullName evidence="2">Uncharacterized protein</fullName>
    </submittedName>
</protein>